<dbReference type="KEGG" id="vpn:A21D_00210"/>
<keyword evidence="1" id="KW-1133">Transmembrane helix</keyword>
<dbReference type="EMBL" id="CP018622">
    <property type="protein sequence ID" value="AUJ23324.1"/>
    <property type="molecule type" value="Genomic_DNA"/>
</dbReference>
<keyword evidence="1" id="KW-0472">Membrane</keyword>
<sequence>MHNMHFATAPFLYYRLFNMRVLTIWIVSSLVLNANPFKSSKGI</sequence>
<keyword evidence="1" id="KW-0812">Transmembrane</keyword>
<gene>
    <name evidence="2" type="ORF">A21D_00210</name>
</gene>
<dbReference type="Proteomes" id="UP000234237">
    <property type="component" value="Chromosome"/>
</dbReference>
<accession>A0A2K9IVC8</accession>
<evidence type="ECO:0000313" key="2">
    <source>
        <dbReference type="EMBL" id="AUJ23324.1"/>
    </source>
</evidence>
<evidence type="ECO:0000256" key="1">
    <source>
        <dbReference type="SAM" id="Phobius"/>
    </source>
</evidence>
<organism evidence="2 3">
    <name type="scientific">Virgibacillus dokdonensis</name>
    <dbReference type="NCBI Taxonomy" id="302167"/>
    <lineage>
        <taxon>Bacteria</taxon>
        <taxon>Bacillati</taxon>
        <taxon>Bacillota</taxon>
        <taxon>Bacilli</taxon>
        <taxon>Bacillales</taxon>
        <taxon>Bacillaceae</taxon>
        <taxon>Virgibacillus</taxon>
    </lineage>
</organism>
<dbReference type="AlphaFoldDB" id="A0A2K9IVC8"/>
<name>A0A2K9IVC8_9BACI</name>
<evidence type="ECO:0000313" key="3">
    <source>
        <dbReference type="Proteomes" id="UP000234237"/>
    </source>
</evidence>
<protein>
    <submittedName>
        <fullName evidence="2">Uncharacterized protein</fullName>
    </submittedName>
</protein>
<proteinExistence type="predicted"/>
<reference evidence="3" key="1">
    <citation type="submission" date="2016-11" db="EMBL/GenBank/DDBJ databases">
        <title>Complete genome sequence of Virgibacillus pantothenticus 21D, a halophilic bacterium isolated from the deep hypersaline anoxic basin Discovery in the Mediterranean Sea.</title>
        <authorList>
            <person name="Zeaiter Z."/>
            <person name="Booth J.M."/>
            <person name="Prosdocimi E.M."/>
            <person name="Mapelli F."/>
            <person name="Fusi M."/>
            <person name="Daffonchio D."/>
            <person name="Borin S."/>
            <person name="Crotti E."/>
        </authorList>
    </citation>
    <scope>NUCLEOTIDE SEQUENCE [LARGE SCALE GENOMIC DNA]</scope>
    <source>
        <strain evidence="3">21D</strain>
    </source>
</reference>
<feature type="transmembrane region" description="Helical" evidence="1">
    <location>
        <begin position="12"/>
        <end position="32"/>
    </location>
</feature>